<proteinExistence type="predicted"/>
<evidence type="ECO:0000313" key="4">
    <source>
        <dbReference type="Proteomes" id="UP000193467"/>
    </source>
</evidence>
<gene>
    <name evidence="3" type="ORF">BCR35DRAFT_350164</name>
</gene>
<dbReference type="STRING" id="106004.A0A1Y2FZZ0"/>
<feature type="domain" description="5'-3' DNA helicase ZGRF1-like N-terminal" evidence="2">
    <location>
        <begin position="9"/>
        <end position="93"/>
    </location>
</feature>
<feature type="compositionally biased region" description="Low complexity" evidence="1">
    <location>
        <begin position="118"/>
        <end position="139"/>
    </location>
</feature>
<name>A0A1Y2FZZ0_9BASI</name>
<dbReference type="InterPro" id="IPR018838">
    <property type="entry name" value="ZGRF1-like_N"/>
</dbReference>
<feature type="compositionally biased region" description="Polar residues" evidence="1">
    <location>
        <begin position="140"/>
        <end position="158"/>
    </location>
</feature>
<dbReference type="AlphaFoldDB" id="A0A1Y2FZZ0"/>
<accession>A0A1Y2FZZ0</accession>
<evidence type="ECO:0000256" key="1">
    <source>
        <dbReference type="SAM" id="MobiDB-lite"/>
    </source>
</evidence>
<sequence length="323" mass="33702">MASSGSSAVKKYDCLFTTQLTKKQKTWKDGHIRHHHYNSKTYLLAEDGAVLAETFYRPPAGGSKQRFSDDFVLEGEVEFETGYLVEVGDLVWKGSTNLSEITKATKEARSKASEEARAWAASEDGSGSLNSPGPSSTTSRYASPNTSNSGKGKSSENPQLAPISANGSLYRGFGIPPPRSYLGGKQAISAKGAGSSSKTSTSASSRPYAASPSTTSRFSAASSSKPYTRPSPLDRISALGGDSPSSSSSSPRPRPGPAMTPMVGTPSKATASPFKPPRGMGTPTPKGGSSAARTGGGPSSALAKRSLSLDWREFGEEAWEGGR</sequence>
<feature type="region of interest" description="Disordered" evidence="1">
    <location>
        <begin position="181"/>
        <end position="304"/>
    </location>
</feature>
<feature type="compositionally biased region" description="Low complexity" evidence="1">
    <location>
        <begin position="189"/>
        <end position="224"/>
    </location>
</feature>
<dbReference type="Pfam" id="PF10382">
    <property type="entry name" value="ZGRF1-like_N"/>
    <property type="match status" value="1"/>
</dbReference>
<dbReference type="OrthoDB" id="6513042at2759"/>
<dbReference type="Proteomes" id="UP000193467">
    <property type="component" value="Unassembled WGS sequence"/>
</dbReference>
<keyword evidence="4" id="KW-1185">Reference proteome</keyword>
<dbReference type="EMBL" id="MCGR01000005">
    <property type="protein sequence ID" value="ORY89724.1"/>
    <property type="molecule type" value="Genomic_DNA"/>
</dbReference>
<evidence type="ECO:0000313" key="3">
    <source>
        <dbReference type="EMBL" id="ORY89724.1"/>
    </source>
</evidence>
<reference evidence="3 4" key="1">
    <citation type="submission" date="2016-07" db="EMBL/GenBank/DDBJ databases">
        <title>Pervasive Adenine N6-methylation of Active Genes in Fungi.</title>
        <authorList>
            <consortium name="DOE Joint Genome Institute"/>
            <person name="Mondo S.J."/>
            <person name="Dannebaum R.O."/>
            <person name="Kuo R.C."/>
            <person name="Labutti K."/>
            <person name="Haridas S."/>
            <person name="Kuo A."/>
            <person name="Salamov A."/>
            <person name="Ahrendt S.R."/>
            <person name="Lipzen A."/>
            <person name="Sullivan W."/>
            <person name="Andreopoulos W.B."/>
            <person name="Clum A."/>
            <person name="Lindquist E."/>
            <person name="Daum C."/>
            <person name="Ramamoorthy G.K."/>
            <person name="Gryganskyi A."/>
            <person name="Culley D."/>
            <person name="Magnuson J.K."/>
            <person name="James T.Y."/>
            <person name="O'Malley M.A."/>
            <person name="Stajich J.E."/>
            <person name="Spatafora J.W."/>
            <person name="Visel A."/>
            <person name="Grigoriev I.V."/>
        </authorList>
    </citation>
    <scope>NUCLEOTIDE SEQUENCE [LARGE SCALE GENOMIC DNA]</scope>
    <source>
        <strain evidence="3 4">62-1032</strain>
    </source>
</reference>
<feature type="region of interest" description="Disordered" evidence="1">
    <location>
        <begin position="114"/>
        <end position="163"/>
    </location>
</feature>
<evidence type="ECO:0000259" key="2">
    <source>
        <dbReference type="Pfam" id="PF10382"/>
    </source>
</evidence>
<dbReference type="InParanoid" id="A0A1Y2FZZ0"/>
<organism evidence="3 4">
    <name type="scientific">Leucosporidium creatinivorum</name>
    <dbReference type="NCBI Taxonomy" id="106004"/>
    <lineage>
        <taxon>Eukaryota</taxon>
        <taxon>Fungi</taxon>
        <taxon>Dikarya</taxon>
        <taxon>Basidiomycota</taxon>
        <taxon>Pucciniomycotina</taxon>
        <taxon>Microbotryomycetes</taxon>
        <taxon>Leucosporidiales</taxon>
        <taxon>Leucosporidium</taxon>
    </lineage>
</organism>
<comment type="caution">
    <text evidence="3">The sequence shown here is derived from an EMBL/GenBank/DDBJ whole genome shotgun (WGS) entry which is preliminary data.</text>
</comment>
<protein>
    <recommendedName>
        <fullName evidence="2">5'-3' DNA helicase ZGRF1-like N-terminal domain-containing protein</fullName>
    </recommendedName>
</protein>